<protein>
    <recommendedName>
        <fullName evidence="1">Reverse transcriptase domain-containing protein</fullName>
    </recommendedName>
</protein>
<feature type="domain" description="Reverse transcriptase" evidence="1">
    <location>
        <begin position="23"/>
        <end position="145"/>
    </location>
</feature>
<evidence type="ECO:0000259" key="1">
    <source>
        <dbReference type="Pfam" id="PF00078"/>
    </source>
</evidence>
<proteinExistence type="predicted"/>
<dbReference type="PANTHER" id="PTHR33332">
    <property type="entry name" value="REVERSE TRANSCRIPTASE DOMAIN-CONTAINING PROTEIN"/>
    <property type="match status" value="1"/>
</dbReference>
<dbReference type="Pfam" id="PF00078">
    <property type="entry name" value="RVT_1"/>
    <property type="match status" value="1"/>
</dbReference>
<reference evidence="2 3" key="1">
    <citation type="journal article" date="2023" name="J. Hered.">
        <title>Chromosome-level genome of the wood stork (Mycteria americana) provides insight into avian chromosome evolution.</title>
        <authorList>
            <person name="Flamio R. Jr."/>
            <person name="Ramstad K.M."/>
        </authorList>
    </citation>
    <scope>NUCLEOTIDE SEQUENCE [LARGE SCALE GENOMIC DNA]</scope>
    <source>
        <strain evidence="2">JAX WOST 10</strain>
    </source>
</reference>
<sequence>MRILRETASKAWTLVRLDFRKILIEKLLMYRLDVQTVRWIENWLNGQAQRVVISGNCLSLIGGHVPQGSILCPILFNIFINDLDDGAERTLSKFADDIKLGGVADTPQGHNAIQRDLNRLEKWDDRNLIKFHKENCKILHLERNKPRHSTYWGPPSWKAAWQKRTWGSRWTPS</sequence>
<gene>
    <name evidence="2" type="ORF">QYF61_013734</name>
</gene>
<organism evidence="2 3">
    <name type="scientific">Mycteria americana</name>
    <name type="common">Wood stork</name>
    <dbReference type="NCBI Taxonomy" id="33587"/>
    <lineage>
        <taxon>Eukaryota</taxon>
        <taxon>Metazoa</taxon>
        <taxon>Chordata</taxon>
        <taxon>Craniata</taxon>
        <taxon>Vertebrata</taxon>
        <taxon>Euteleostomi</taxon>
        <taxon>Archelosauria</taxon>
        <taxon>Archosauria</taxon>
        <taxon>Dinosauria</taxon>
        <taxon>Saurischia</taxon>
        <taxon>Theropoda</taxon>
        <taxon>Coelurosauria</taxon>
        <taxon>Aves</taxon>
        <taxon>Neognathae</taxon>
        <taxon>Neoaves</taxon>
        <taxon>Aequornithes</taxon>
        <taxon>Ciconiiformes</taxon>
        <taxon>Ciconiidae</taxon>
        <taxon>Mycteria</taxon>
    </lineage>
</organism>
<dbReference type="EMBL" id="JAUNZN010000001">
    <property type="protein sequence ID" value="KAK4830805.1"/>
    <property type="molecule type" value="Genomic_DNA"/>
</dbReference>
<evidence type="ECO:0000313" key="3">
    <source>
        <dbReference type="Proteomes" id="UP001333110"/>
    </source>
</evidence>
<dbReference type="AlphaFoldDB" id="A0AAN7NRP7"/>
<evidence type="ECO:0000313" key="2">
    <source>
        <dbReference type="EMBL" id="KAK4830805.1"/>
    </source>
</evidence>
<name>A0AAN7NRP7_MYCAM</name>
<dbReference type="InterPro" id="IPR000477">
    <property type="entry name" value="RT_dom"/>
</dbReference>
<comment type="caution">
    <text evidence="2">The sequence shown here is derived from an EMBL/GenBank/DDBJ whole genome shotgun (WGS) entry which is preliminary data.</text>
</comment>
<dbReference type="Proteomes" id="UP001333110">
    <property type="component" value="Unassembled WGS sequence"/>
</dbReference>
<keyword evidence="3" id="KW-1185">Reference proteome</keyword>
<accession>A0AAN7NRP7</accession>